<proteinExistence type="predicted"/>
<feature type="transmembrane region" description="Helical" evidence="2">
    <location>
        <begin position="304"/>
        <end position="321"/>
    </location>
</feature>
<keyword evidence="2" id="KW-0472">Membrane</keyword>
<dbReference type="OrthoDB" id="444189at2759"/>
<protein>
    <submittedName>
        <fullName evidence="3">TBC1D13 protein</fullName>
    </submittedName>
</protein>
<feature type="transmembrane region" description="Helical" evidence="2">
    <location>
        <begin position="209"/>
        <end position="230"/>
    </location>
</feature>
<sequence>MALAKGSGRHRRLAHAAITVAMGVTVLSRSCGPSSAFRFDLLGGVRPKHAETEAEVEAKRQEAEEKEREKQRQKEADEEAKQKQAEEEKERKRRRRELIEKEADAVKQARLVAHRPLNSFEERRVRRQVRSEFLGGGGLQVDDGHKDDWAQPLKPEIKAQLDDAVRFFAETMRVPAALIGSAALGMLFLPPTKFGWRKEDHPQPEVFDILYRAYVILTAATFCLELTTVLETSNAHVQLLELGRHGLALEPTAMDLIMANLEFEYLVCSLSFTGGVVCFMLATLCRVLAVFVGAHRSLASEPELCFVVATMMLSFLLWWLHLVNMRIMEFANFGAMIQRLLFFSFGCWGTKVHSKRVHP</sequence>
<keyword evidence="2" id="KW-0812">Transmembrane</keyword>
<keyword evidence="4" id="KW-1185">Reference proteome</keyword>
<feature type="region of interest" description="Disordered" evidence="1">
    <location>
        <begin position="48"/>
        <end position="93"/>
    </location>
</feature>
<evidence type="ECO:0000313" key="4">
    <source>
        <dbReference type="Proteomes" id="UP000604046"/>
    </source>
</evidence>
<evidence type="ECO:0000256" key="1">
    <source>
        <dbReference type="SAM" id="MobiDB-lite"/>
    </source>
</evidence>
<feature type="transmembrane region" description="Helical" evidence="2">
    <location>
        <begin position="172"/>
        <end position="189"/>
    </location>
</feature>
<organism evidence="3 4">
    <name type="scientific">Symbiodinium natans</name>
    <dbReference type="NCBI Taxonomy" id="878477"/>
    <lineage>
        <taxon>Eukaryota</taxon>
        <taxon>Sar</taxon>
        <taxon>Alveolata</taxon>
        <taxon>Dinophyceae</taxon>
        <taxon>Suessiales</taxon>
        <taxon>Symbiodiniaceae</taxon>
        <taxon>Symbiodinium</taxon>
    </lineage>
</organism>
<evidence type="ECO:0000256" key="2">
    <source>
        <dbReference type="SAM" id="Phobius"/>
    </source>
</evidence>
<dbReference type="Proteomes" id="UP000604046">
    <property type="component" value="Unassembled WGS sequence"/>
</dbReference>
<keyword evidence="2" id="KW-1133">Transmembrane helix</keyword>
<comment type="caution">
    <text evidence="3">The sequence shown here is derived from an EMBL/GenBank/DDBJ whole genome shotgun (WGS) entry which is preliminary data.</text>
</comment>
<name>A0A812KGR2_9DINO</name>
<feature type="transmembrane region" description="Helical" evidence="2">
    <location>
        <begin position="263"/>
        <end position="292"/>
    </location>
</feature>
<gene>
    <name evidence="3" type="primary">TBC1D13</name>
    <name evidence="3" type="ORF">SNAT2548_LOCUS8494</name>
</gene>
<dbReference type="AlphaFoldDB" id="A0A812KGR2"/>
<evidence type="ECO:0000313" key="3">
    <source>
        <dbReference type="EMBL" id="CAE7224012.1"/>
    </source>
</evidence>
<feature type="compositionally biased region" description="Basic and acidic residues" evidence="1">
    <location>
        <begin position="48"/>
        <end position="90"/>
    </location>
</feature>
<accession>A0A812KGR2</accession>
<reference evidence="3" key="1">
    <citation type="submission" date="2021-02" db="EMBL/GenBank/DDBJ databases">
        <authorList>
            <person name="Dougan E. K."/>
            <person name="Rhodes N."/>
            <person name="Thang M."/>
            <person name="Chan C."/>
        </authorList>
    </citation>
    <scope>NUCLEOTIDE SEQUENCE</scope>
</reference>
<dbReference type="EMBL" id="CAJNDS010000635">
    <property type="protein sequence ID" value="CAE7224012.1"/>
    <property type="molecule type" value="Genomic_DNA"/>
</dbReference>